<dbReference type="KEGG" id="mis:MICPUN_77042"/>
<gene>
    <name evidence="4" type="ORF">MICPUN_77042</name>
</gene>
<dbReference type="PANTHER" id="PTHR24171">
    <property type="entry name" value="ANKYRIN REPEAT DOMAIN-CONTAINING PROTEIN 39-RELATED"/>
    <property type="match status" value="1"/>
</dbReference>
<proteinExistence type="predicted"/>
<dbReference type="InParanoid" id="C1DZ97"/>
<dbReference type="GeneID" id="8241014"/>
<feature type="non-terminal residue" evidence="4">
    <location>
        <position position="1"/>
    </location>
</feature>
<sequence>NEFVSDVTPLHVAAQKGRTPVVIDLMKAGADVNVPSSDGATPLLWAASNGHEACVALLIQAGADVN</sequence>
<dbReference type="EMBL" id="CP001323">
    <property type="protein sequence ID" value="ACO61077.1"/>
    <property type="molecule type" value="Genomic_DNA"/>
</dbReference>
<dbReference type="Gene3D" id="1.25.40.20">
    <property type="entry name" value="Ankyrin repeat-containing domain"/>
    <property type="match status" value="1"/>
</dbReference>
<dbReference type="PROSITE" id="PS50088">
    <property type="entry name" value="ANK_REPEAT"/>
    <property type="match status" value="2"/>
</dbReference>
<dbReference type="RefSeq" id="XP_002499819.1">
    <property type="nucleotide sequence ID" value="XM_002499773.1"/>
</dbReference>
<dbReference type="AlphaFoldDB" id="C1DZ97"/>
<dbReference type="InterPro" id="IPR036770">
    <property type="entry name" value="Ankyrin_rpt-contain_sf"/>
</dbReference>
<keyword evidence="2 3" id="KW-0040">ANK repeat</keyword>
<evidence type="ECO:0000313" key="5">
    <source>
        <dbReference type="Proteomes" id="UP000002009"/>
    </source>
</evidence>
<feature type="repeat" description="ANK" evidence="3">
    <location>
        <begin position="5"/>
        <end position="37"/>
    </location>
</feature>
<name>C1DZ97_MICCC</name>
<dbReference type="SMART" id="SM00248">
    <property type="entry name" value="ANK"/>
    <property type="match status" value="2"/>
</dbReference>
<dbReference type="OrthoDB" id="548600at2759"/>
<dbReference type="Pfam" id="PF12796">
    <property type="entry name" value="Ank_2"/>
    <property type="match status" value="1"/>
</dbReference>
<feature type="repeat" description="ANK" evidence="3">
    <location>
        <begin position="38"/>
        <end position="66"/>
    </location>
</feature>
<dbReference type="STRING" id="296587.C1DZ97"/>
<accession>C1DZ97</accession>
<feature type="non-terminal residue" evidence="4">
    <location>
        <position position="66"/>
    </location>
</feature>
<dbReference type="PROSITE" id="PS50297">
    <property type="entry name" value="ANK_REP_REGION"/>
    <property type="match status" value="2"/>
</dbReference>
<evidence type="ECO:0000256" key="2">
    <source>
        <dbReference type="ARBA" id="ARBA00023043"/>
    </source>
</evidence>
<dbReference type="PRINTS" id="PR01415">
    <property type="entry name" value="ANKYRIN"/>
</dbReference>
<dbReference type="Proteomes" id="UP000002009">
    <property type="component" value="Chromosome 2"/>
</dbReference>
<keyword evidence="1" id="KW-0677">Repeat</keyword>
<reference evidence="4 5" key="1">
    <citation type="journal article" date="2009" name="Science">
        <title>Green evolution and dynamic adaptations revealed by genomes of the marine picoeukaryotes Micromonas.</title>
        <authorList>
            <person name="Worden A.Z."/>
            <person name="Lee J.H."/>
            <person name="Mock T."/>
            <person name="Rouze P."/>
            <person name="Simmons M.P."/>
            <person name="Aerts A.L."/>
            <person name="Allen A.E."/>
            <person name="Cuvelier M.L."/>
            <person name="Derelle E."/>
            <person name="Everett M.V."/>
            <person name="Foulon E."/>
            <person name="Grimwood J."/>
            <person name="Gundlach H."/>
            <person name="Henrissat B."/>
            <person name="Napoli C."/>
            <person name="McDonald S.M."/>
            <person name="Parker M.S."/>
            <person name="Rombauts S."/>
            <person name="Salamov A."/>
            <person name="Von Dassow P."/>
            <person name="Badger J.H."/>
            <person name="Coutinho P.M."/>
            <person name="Demir E."/>
            <person name="Dubchak I."/>
            <person name="Gentemann C."/>
            <person name="Eikrem W."/>
            <person name="Gready J.E."/>
            <person name="John U."/>
            <person name="Lanier W."/>
            <person name="Lindquist E.A."/>
            <person name="Lucas S."/>
            <person name="Mayer K.F."/>
            <person name="Moreau H."/>
            <person name="Not F."/>
            <person name="Otillar R."/>
            <person name="Panaud O."/>
            <person name="Pangilinan J."/>
            <person name="Paulsen I."/>
            <person name="Piegu B."/>
            <person name="Poliakov A."/>
            <person name="Robbens S."/>
            <person name="Schmutz J."/>
            <person name="Toulza E."/>
            <person name="Wyss T."/>
            <person name="Zelensky A."/>
            <person name="Zhou K."/>
            <person name="Armbrust E.V."/>
            <person name="Bhattacharya D."/>
            <person name="Goodenough U.W."/>
            <person name="Van de Peer Y."/>
            <person name="Grigoriev I.V."/>
        </authorList>
    </citation>
    <scope>NUCLEOTIDE SEQUENCE [LARGE SCALE GENOMIC DNA]</scope>
    <source>
        <strain evidence="5">RCC299 / NOUM17</strain>
    </source>
</reference>
<dbReference type="SUPFAM" id="SSF48403">
    <property type="entry name" value="Ankyrin repeat"/>
    <property type="match status" value="1"/>
</dbReference>
<evidence type="ECO:0000256" key="3">
    <source>
        <dbReference type="PROSITE-ProRule" id="PRU00023"/>
    </source>
</evidence>
<organism evidence="4 5">
    <name type="scientific">Micromonas commoda (strain RCC299 / NOUM17 / CCMP2709)</name>
    <name type="common">Picoplanktonic green alga</name>
    <dbReference type="NCBI Taxonomy" id="296587"/>
    <lineage>
        <taxon>Eukaryota</taxon>
        <taxon>Viridiplantae</taxon>
        <taxon>Chlorophyta</taxon>
        <taxon>Mamiellophyceae</taxon>
        <taxon>Mamiellales</taxon>
        <taxon>Mamiellaceae</taxon>
        <taxon>Micromonas</taxon>
    </lineage>
</organism>
<keyword evidence="5" id="KW-1185">Reference proteome</keyword>
<dbReference type="InterPro" id="IPR002110">
    <property type="entry name" value="Ankyrin_rpt"/>
</dbReference>
<evidence type="ECO:0000256" key="1">
    <source>
        <dbReference type="ARBA" id="ARBA00022737"/>
    </source>
</evidence>
<evidence type="ECO:0000313" key="4">
    <source>
        <dbReference type="EMBL" id="ACO61077.1"/>
    </source>
</evidence>
<protein>
    <submittedName>
        <fullName evidence="4">Uncharacterized protein</fullName>
    </submittedName>
</protein>